<keyword evidence="3" id="KW-1185">Reference proteome</keyword>
<feature type="transmembrane region" description="Helical" evidence="1">
    <location>
        <begin position="45"/>
        <end position="70"/>
    </location>
</feature>
<comment type="caution">
    <text evidence="2">The sequence shown here is derived from an EMBL/GenBank/DDBJ whole genome shotgun (WGS) entry which is preliminary data.</text>
</comment>
<accession>A0AAE3U3R1</accession>
<name>A0AAE3U3R1_9HYPH</name>
<gene>
    <name evidence="2" type="ORF">MRS75_08960</name>
</gene>
<protein>
    <submittedName>
        <fullName evidence="2">HupE/UreJ family protein</fullName>
    </submittedName>
</protein>
<organism evidence="2 3">
    <name type="scientific">Ferirhizobium litorale</name>
    <dbReference type="NCBI Taxonomy" id="2927786"/>
    <lineage>
        <taxon>Bacteria</taxon>
        <taxon>Pseudomonadati</taxon>
        <taxon>Pseudomonadota</taxon>
        <taxon>Alphaproteobacteria</taxon>
        <taxon>Hyphomicrobiales</taxon>
        <taxon>Rhizobiaceae</taxon>
        <taxon>Ferirhizobium</taxon>
    </lineage>
</organism>
<feature type="transmembrane region" description="Helical" evidence="1">
    <location>
        <begin position="21"/>
        <end position="38"/>
    </location>
</feature>
<dbReference type="Proteomes" id="UP001161580">
    <property type="component" value="Unassembled WGS sequence"/>
</dbReference>
<feature type="transmembrane region" description="Helical" evidence="1">
    <location>
        <begin position="120"/>
        <end position="141"/>
    </location>
</feature>
<evidence type="ECO:0000313" key="2">
    <source>
        <dbReference type="EMBL" id="MDI7922214.1"/>
    </source>
</evidence>
<reference evidence="2" key="1">
    <citation type="submission" date="2022-03" db="EMBL/GenBank/DDBJ databases">
        <title>Fererhizobium litorale gen. nov., sp. nov., isolated from sandy sediments of the Sea of Japan seashore.</title>
        <authorList>
            <person name="Romanenko L."/>
            <person name="Kurilenko V."/>
            <person name="Otstavnykh N."/>
            <person name="Svetashev V."/>
            <person name="Tekutyeva L."/>
            <person name="Isaeva M."/>
            <person name="Mikhailov V."/>
        </authorList>
    </citation>
    <scope>NUCLEOTIDE SEQUENCE</scope>
    <source>
        <strain evidence="2">KMM 9576</strain>
    </source>
</reference>
<proteinExistence type="predicted"/>
<keyword evidence="1" id="KW-0472">Membrane</keyword>
<evidence type="ECO:0000313" key="3">
    <source>
        <dbReference type="Proteomes" id="UP001161580"/>
    </source>
</evidence>
<dbReference type="AlphaFoldDB" id="A0AAE3U3R1"/>
<keyword evidence="1" id="KW-0812">Transmembrane</keyword>
<feature type="transmembrane region" description="Helical" evidence="1">
    <location>
        <begin position="153"/>
        <end position="171"/>
    </location>
</feature>
<evidence type="ECO:0000256" key="1">
    <source>
        <dbReference type="SAM" id="Phobius"/>
    </source>
</evidence>
<dbReference type="EMBL" id="JALDYZ010000004">
    <property type="protein sequence ID" value="MDI7922214.1"/>
    <property type="molecule type" value="Genomic_DNA"/>
</dbReference>
<keyword evidence="1" id="KW-1133">Transmembrane helix</keyword>
<sequence length="172" mass="17191">MTTGLGPLFDGAAHFAMSPEAMLPVVALAIFAGLNGVAHARAAVLFLPAAWLLSGFLGLLVGPLGVSGAYESVPLIVLGSLAAANPSVPVWGTASLSILLGIAGGYGLGSEPSGARDGTLAVFGATVGAFVLVALVAAAVLKARWDWTRITARVVGSWTAACGVLLLGWALR</sequence>